<dbReference type="SUPFAM" id="SSF53474">
    <property type="entry name" value="alpha/beta-Hydrolases"/>
    <property type="match status" value="1"/>
</dbReference>
<protein>
    <submittedName>
        <fullName evidence="4">Serine hydrolase FSH</fullName>
    </submittedName>
</protein>
<dbReference type="GO" id="GO:0005737">
    <property type="term" value="C:cytoplasm"/>
    <property type="evidence" value="ECO:0007669"/>
    <property type="project" value="TreeGrafter"/>
</dbReference>
<dbReference type="AlphaFoldDB" id="A0A5N6TCJ9"/>
<dbReference type="EMBL" id="ML743551">
    <property type="protein sequence ID" value="KAE8143851.1"/>
    <property type="molecule type" value="Genomic_DNA"/>
</dbReference>
<organism evidence="4 5">
    <name type="scientific">Aspergillus pseudotamarii</name>
    <dbReference type="NCBI Taxonomy" id="132259"/>
    <lineage>
        <taxon>Eukaryota</taxon>
        <taxon>Fungi</taxon>
        <taxon>Dikarya</taxon>
        <taxon>Ascomycota</taxon>
        <taxon>Pezizomycotina</taxon>
        <taxon>Eurotiomycetes</taxon>
        <taxon>Eurotiomycetidae</taxon>
        <taxon>Eurotiales</taxon>
        <taxon>Aspergillaceae</taxon>
        <taxon>Aspergillus</taxon>
        <taxon>Aspergillus subgen. Circumdati</taxon>
    </lineage>
</organism>
<dbReference type="Pfam" id="PF03959">
    <property type="entry name" value="FSH1"/>
    <property type="match status" value="1"/>
</dbReference>
<dbReference type="PANTHER" id="PTHR48070:SF3">
    <property type="entry name" value="ESTERASE DBAE-RELATED"/>
    <property type="match status" value="1"/>
</dbReference>
<comment type="similarity">
    <text evidence="1">Belongs to the LovG family.</text>
</comment>
<feature type="domain" description="Serine hydrolase" evidence="3">
    <location>
        <begin position="16"/>
        <end position="249"/>
    </location>
</feature>
<dbReference type="GeneID" id="43642574"/>
<dbReference type="GO" id="GO:0005634">
    <property type="term" value="C:nucleus"/>
    <property type="evidence" value="ECO:0007669"/>
    <property type="project" value="TreeGrafter"/>
</dbReference>
<dbReference type="Gene3D" id="3.40.50.1820">
    <property type="entry name" value="alpha/beta hydrolase"/>
    <property type="match status" value="1"/>
</dbReference>
<gene>
    <name evidence="4" type="ORF">BDV38DRAFT_276920</name>
</gene>
<keyword evidence="2 4" id="KW-0378">Hydrolase</keyword>
<dbReference type="Proteomes" id="UP000325672">
    <property type="component" value="Unassembled WGS sequence"/>
</dbReference>
<keyword evidence="5" id="KW-1185">Reference proteome</keyword>
<evidence type="ECO:0000256" key="1">
    <source>
        <dbReference type="ARBA" id="ARBA00005863"/>
    </source>
</evidence>
<dbReference type="InterPro" id="IPR029058">
    <property type="entry name" value="AB_hydrolase_fold"/>
</dbReference>
<evidence type="ECO:0000313" key="4">
    <source>
        <dbReference type="EMBL" id="KAE8143851.1"/>
    </source>
</evidence>
<dbReference type="GO" id="GO:0016787">
    <property type="term" value="F:hydrolase activity"/>
    <property type="evidence" value="ECO:0007669"/>
    <property type="project" value="UniProtKB-KW"/>
</dbReference>
<dbReference type="OrthoDB" id="414698at2759"/>
<sequence length="268" mass="30121">MYYSAPAPDQLTRHLPRILCLHGGGTNARIFRAQCRGIVAQLKSEYCLVFAQAPFESQAGPDITQAYGEWGPFCRWLRWLPDQPHAHANFIIEQIDGALMDAMATDTRAGVTGEWVGILGFNQGAKVAASILYRQQLRQQCLDQDDMFNFQFGILVAGRAPLVSLDPDVWPDPTLPDASQITDWPKRDSDKRSFYGNKHILSIRTLHVHGINDKDLELHRSLFGNFCDSRSRRLVEWDGSHQVPLKHKGVKVVVEQIRNLAASSTLST</sequence>
<evidence type="ECO:0000256" key="2">
    <source>
        <dbReference type="ARBA" id="ARBA00022801"/>
    </source>
</evidence>
<dbReference type="GO" id="GO:0044550">
    <property type="term" value="P:secondary metabolite biosynthetic process"/>
    <property type="evidence" value="ECO:0007669"/>
    <property type="project" value="TreeGrafter"/>
</dbReference>
<reference evidence="4 5" key="1">
    <citation type="submission" date="2019-04" db="EMBL/GenBank/DDBJ databases">
        <title>Friends and foes A comparative genomics study of 23 Aspergillus species from section Flavi.</title>
        <authorList>
            <consortium name="DOE Joint Genome Institute"/>
            <person name="Kjaerbolling I."/>
            <person name="Vesth T."/>
            <person name="Frisvad J.C."/>
            <person name="Nybo J.L."/>
            <person name="Theobald S."/>
            <person name="Kildgaard S."/>
            <person name="Isbrandt T."/>
            <person name="Kuo A."/>
            <person name="Sato A."/>
            <person name="Lyhne E.K."/>
            <person name="Kogle M.E."/>
            <person name="Wiebenga A."/>
            <person name="Kun R.S."/>
            <person name="Lubbers R.J."/>
            <person name="Makela M.R."/>
            <person name="Barry K."/>
            <person name="Chovatia M."/>
            <person name="Clum A."/>
            <person name="Daum C."/>
            <person name="Haridas S."/>
            <person name="He G."/>
            <person name="LaButti K."/>
            <person name="Lipzen A."/>
            <person name="Mondo S."/>
            <person name="Riley R."/>
            <person name="Salamov A."/>
            <person name="Simmons B.A."/>
            <person name="Magnuson J.K."/>
            <person name="Henrissat B."/>
            <person name="Mortensen U.H."/>
            <person name="Larsen T.O."/>
            <person name="Devries R.P."/>
            <person name="Grigoriev I.V."/>
            <person name="Machida M."/>
            <person name="Baker S.E."/>
            <person name="Andersen M.R."/>
        </authorList>
    </citation>
    <scope>NUCLEOTIDE SEQUENCE [LARGE SCALE GENOMIC DNA]</scope>
    <source>
        <strain evidence="4 5">CBS 117625</strain>
    </source>
</reference>
<accession>A0A5N6TCJ9</accession>
<name>A0A5N6TCJ9_ASPPS</name>
<proteinExistence type="inferred from homology"/>
<dbReference type="InterPro" id="IPR050593">
    <property type="entry name" value="LovG"/>
</dbReference>
<dbReference type="PANTHER" id="PTHR48070">
    <property type="entry name" value="ESTERASE OVCA2"/>
    <property type="match status" value="1"/>
</dbReference>
<dbReference type="InterPro" id="IPR005645">
    <property type="entry name" value="FSH-like_dom"/>
</dbReference>
<evidence type="ECO:0000259" key="3">
    <source>
        <dbReference type="Pfam" id="PF03959"/>
    </source>
</evidence>
<evidence type="ECO:0000313" key="5">
    <source>
        <dbReference type="Proteomes" id="UP000325672"/>
    </source>
</evidence>
<dbReference type="RefSeq" id="XP_031919914.1">
    <property type="nucleotide sequence ID" value="XM_032058364.1"/>
</dbReference>